<dbReference type="SUPFAM" id="SSF82171">
    <property type="entry name" value="DPP6 N-terminal domain-like"/>
    <property type="match status" value="1"/>
</dbReference>
<evidence type="ECO:0000313" key="1">
    <source>
        <dbReference type="EMBL" id="CAA9324805.1"/>
    </source>
</evidence>
<dbReference type="AlphaFoldDB" id="A0A6J4L7F5"/>
<sequence length="638" mass="67461">MRKVIWTAGLAVTALTTTLVVTGGGPARVSLTSPAEAATGLVAFDDCDELARWYRATALEEVTAYGLGDGYHGGPIAFARTSMEGVALAANGVVDQATTDAPVGNGDTGTNVQEAGVDEPDVVKTDGALTYVIDDGHLVVTDVTGAEPQEIGRLELARDLRGAELLLVGDRVVLFSSAMPDWGWGGEVLTSRIYPAGPTSAVMAVVDVADPSSMSMLSHRRIDGSVLAAREHNGTVRVVISSQPALDFVYPGVRWDLPGVQRREADELTPAEALSENRRIIEAADAQAFLPEQRVDGGAAEPLLDCDDVTHPEDNAGLGTISVLTMDPADPSTVDSTAISADGDQVYASSDRLYVATTAGGWWSWEAGDRSSEVTTEVHAFDITQEETSYVASGEVPGYVQDRWSFSEHEGRLRIATTSDGRESASSVTVLDEQGPRLDVVGSVGGMGEGEEIQSVRWFDDLAIVVTFRQTDPLYTVDLSDPTAPAVLGELKIPGFSAYLHPVGEDLLLGVGQEATDRGWTTGSQASTFDISDLSEPSRVTALGLGAHRYSTVEDDPRSFTYLAEQGIALVPVDGWRGDESRLAALRVHEDGTLTHAGSLAIGRTIYGMRALPLPDGRIAIVAGGSVVELADPQQLEP</sequence>
<dbReference type="Pfam" id="PF09826">
    <property type="entry name" value="Beta_propel"/>
    <property type="match status" value="1"/>
</dbReference>
<dbReference type="EMBL" id="CADCUD010000072">
    <property type="protein sequence ID" value="CAA9324805.1"/>
    <property type="molecule type" value="Genomic_DNA"/>
</dbReference>
<gene>
    <name evidence="1" type="ORF">AVDCRST_MAG46-1069</name>
</gene>
<reference evidence="1" key="1">
    <citation type="submission" date="2020-02" db="EMBL/GenBank/DDBJ databases">
        <authorList>
            <person name="Meier V. D."/>
        </authorList>
    </citation>
    <scope>NUCLEOTIDE SEQUENCE</scope>
    <source>
        <strain evidence="1">AVDCRST_MAG46</strain>
    </source>
</reference>
<accession>A0A6J4L7F5</accession>
<dbReference type="InterPro" id="IPR019198">
    <property type="entry name" value="Beta_propeller_containing"/>
</dbReference>
<evidence type="ECO:0008006" key="2">
    <source>
        <dbReference type="Google" id="ProtNLM"/>
    </source>
</evidence>
<organism evidence="1">
    <name type="scientific">uncultured Nocardioidaceae bacterium</name>
    <dbReference type="NCBI Taxonomy" id="253824"/>
    <lineage>
        <taxon>Bacteria</taxon>
        <taxon>Bacillati</taxon>
        <taxon>Actinomycetota</taxon>
        <taxon>Actinomycetes</taxon>
        <taxon>Propionibacteriales</taxon>
        <taxon>Nocardioidaceae</taxon>
        <taxon>environmental samples</taxon>
    </lineage>
</organism>
<protein>
    <recommendedName>
        <fullName evidence="2">Beta propeller domain-containing protein</fullName>
    </recommendedName>
</protein>
<proteinExistence type="predicted"/>
<name>A0A6J4L7F5_9ACTN</name>